<evidence type="ECO:0000256" key="1">
    <source>
        <dbReference type="ARBA" id="ARBA00000642"/>
    </source>
</evidence>
<comment type="similarity">
    <text evidence="7">Belongs to the phosphoglycerate kinase family.</text>
</comment>
<gene>
    <name evidence="8" type="primary">pgk</name>
    <name evidence="8" type="ORF">C3F09_10530</name>
</gene>
<dbReference type="EC" id="2.7.2.3" evidence="2 7"/>
<evidence type="ECO:0000256" key="3">
    <source>
        <dbReference type="ARBA" id="ARBA00022679"/>
    </source>
</evidence>
<evidence type="ECO:0000313" key="8">
    <source>
        <dbReference type="EMBL" id="PWB69114.1"/>
    </source>
</evidence>
<keyword evidence="6" id="KW-0067">ATP-binding</keyword>
<evidence type="ECO:0000256" key="4">
    <source>
        <dbReference type="ARBA" id="ARBA00022741"/>
    </source>
</evidence>
<dbReference type="PRINTS" id="PR00477">
    <property type="entry name" value="PHGLYCKINASE"/>
</dbReference>
<dbReference type="PROSITE" id="PS00111">
    <property type="entry name" value="PGLYCERATE_KINASE"/>
    <property type="match status" value="1"/>
</dbReference>
<dbReference type="PANTHER" id="PTHR11406:SF23">
    <property type="entry name" value="PHOSPHOGLYCERATE KINASE 1, CHLOROPLASTIC-RELATED"/>
    <property type="match status" value="1"/>
</dbReference>
<dbReference type="GO" id="GO:0005524">
    <property type="term" value="F:ATP binding"/>
    <property type="evidence" value="ECO:0007669"/>
    <property type="project" value="UniProtKB-KW"/>
</dbReference>
<evidence type="ECO:0000256" key="5">
    <source>
        <dbReference type="ARBA" id="ARBA00022777"/>
    </source>
</evidence>
<dbReference type="Proteomes" id="UP000250918">
    <property type="component" value="Unassembled WGS sequence"/>
</dbReference>
<dbReference type="GO" id="GO:0005829">
    <property type="term" value="C:cytosol"/>
    <property type="evidence" value="ECO:0007669"/>
    <property type="project" value="TreeGrafter"/>
</dbReference>
<dbReference type="PANTHER" id="PTHR11406">
    <property type="entry name" value="PHOSPHOGLYCERATE KINASE"/>
    <property type="match status" value="1"/>
</dbReference>
<dbReference type="GO" id="GO:0004618">
    <property type="term" value="F:phosphoglycerate kinase activity"/>
    <property type="evidence" value="ECO:0007669"/>
    <property type="project" value="UniProtKB-EC"/>
</dbReference>
<dbReference type="Pfam" id="PF00162">
    <property type="entry name" value="PGK"/>
    <property type="match status" value="1"/>
</dbReference>
<comment type="catalytic activity">
    <reaction evidence="1 7">
        <text>(2R)-3-phosphoglycerate + ATP = (2R)-3-phospho-glyceroyl phosphate + ADP</text>
        <dbReference type="Rhea" id="RHEA:14801"/>
        <dbReference type="ChEBI" id="CHEBI:30616"/>
        <dbReference type="ChEBI" id="CHEBI:57604"/>
        <dbReference type="ChEBI" id="CHEBI:58272"/>
        <dbReference type="ChEBI" id="CHEBI:456216"/>
        <dbReference type="EC" id="2.7.2.3"/>
    </reaction>
</comment>
<dbReference type="InterPro" id="IPR015911">
    <property type="entry name" value="Phosphoglycerate_kinase_CS"/>
</dbReference>
<accession>A0A855X171</accession>
<protein>
    <recommendedName>
        <fullName evidence="2 7">Phosphoglycerate kinase</fullName>
        <ecNumber evidence="2 7">2.7.2.3</ecNumber>
    </recommendedName>
</protein>
<dbReference type="Gene3D" id="3.40.50.1260">
    <property type="entry name" value="Phosphoglycerate kinase, N-terminal domain"/>
    <property type="match status" value="1"/>
</dbReference>
<comment type="caution">
    <text evidence="8">The sequence shown here is derived from an EMBL/GenBank/DDBJ whole genome shotgun (WGS) entry which is preliminary data.</text>
</comment>
<dbReference type="EMBL" id="PQAP01000177">
    <property type="protein sequence ID" value="PWB69114.1"/>
    <property type="molecule type" value="Genomic_DNA"/>
</dbReference>
<dbReference type="InterPro" id="IPR036043">
    <property type="entry name" value="Phosphoglycerate_kinase_sf"/>
</dbReference>
<feature type="non-terminal residue" evidence="8">
    <location>
        <position position="125"/>
    </location>
</feature>
<dbReference type="GO" id="GO:0006096">
    <property type="term" value="P:glycolytic process"/>
    <property type="evidence" value="ECO:0007669"/>
    <property type="project" value="InterPro"/>
</dbReference>
<evidence type="ECO:0000256" key="2">
    <source>
        <dbReference type="ARBA" id="ARBA00013061"/>
    </source>
</evidence>
<dbReference type="InterPro" id="IPR015824">
    <property type="entry name" value="Phosphoglycerate_kinase_N"/>
</dbReference>
<name>A0A855X171_9BACT</name>
<organism evidence="8 9">
    <name type="scientific">candidate division GN15 bacterium</name>
    <dbReference type="NCBI Taxonomy" id="2072418"/>
    <lineage>
        <taxon>Bacteria</taxon>
        <taxon>candidate division GN15</taxon>
    </lineage>
</organism>
<keyword evidence="3 7" id="KW-0808">Transferase</keyword>
<proteinExistence type="inferred from homology"/>
<evidence type="ECO:0000256" key="6">
    <source>
        <dbReference type="ARBA" id="ARBA00022840"/>
    </source>
</evidence>
<dbReference type="GO" id="GO:0043531">
    <property type="term" value="F:ADP binding"/>
    <property type="evidence" value="ECO:0007669"/>
    <property type="project" value="TreeGrafter"/>
</dbReference>
<keyword evidence="5 7" id="KW-0418">Kinase</keyword>
<dbReference type="SUPFAM" id="SSF53748">
    <property type="entry name" value="Phosphoglycerate kinase"/>
    <property type="match status" value="1"/>
</dbReference>
<evidence type="ECO:0000313" key="9">
    <source>
        <dbReference type="Proteomes" id="UP000250918"/>
    </source>
</evidence>
<dbReference type="AlphaFoldDB" id="A0A855X171"/>
<keyword evidence="4" id="KW-0547">Nucleotide-binding</keyword>
<dbReference type="InterPro" id="IPR001576">
    <property type="entry name" value="Phosphoglycerate_kinase"/>
</dbReference>
<evidence type="ECO:0000256" key="7">
    <source>
        <dbReference type="RuleBase" id="RU000532"/>
    </source>
</evidence>
<reference evidence="8 9" key="1">
    <citation type="journal article" date="2018" name="ISME J.">
        <title>A methanotrophic archaeon couples anaerobic oxidation of methane to Fe(III) reduction.</title>
        <authorList>
            <person name="Cai C."/>
            <person name="Leu A.O."/>
            <person name="Xie G.J."/>
            <person name="Guo J."/>
            <person name="Feng Y."/>
            <person name="Zhao J.X."/>
            <person name="Tyson G.W."/>
            <person name="Yuan Z."/>
            <person name="Hu S."/>
        </authorList>
    </citation>
    <scope>NUCLEOTIDE SEQUENCE [LARGE SCALE GENOMIC DNA]</scope>
    <source>
        <strain evidence="8">FeB_12</strain>
    </source>
</reference>
<sequence>MHKVSVADINFRGQKVLLRVDFNVPLDDKQRITDDRRIREALPTIKKIMSDGGRVIACSHLGRPGGKPVPEMSLRPVATRLGELLGKNVLFAEDCVGPEAANMVGRMQNGDVLLLENLRFHKAEE</sequence>
<dbReference type="GO" id="GO:0006094">
    <property type="term" value="P:gluconeogenesis"/>
    <property type="evidence" value="ECO:0007669"/>
    <property type="project" value="TreeGrafter"/>
</dbReference>